<feature type="compositionally biased region" description="Polar residues" evidence="2">
    <location>
        <begin position="1"/>
        <end position="16"/>
    </location>
</feature>
<comment type="caution">
    <text evidence="3">The sequence shown here is derived from an EMBL/GenBank/DDBJ whole genome shotgun (WGS) entry which is preliminary data.</text>
</comment>
<dbReference type="InterPro" id="IPR007033">
    <property type="entry name" value="GORAB"/>
</dbReference>
<gene>
    <name evidence="3" type="ORF">RHGRI_027347</name>
</gene>
<dbReference type="Pfam" id="PF04949">
    <property type="entry name" value="Transcrip_act"/>
    <property type="match status" value="1"/>
</dbReference>
<keyword evidence="4" id="KW-1185">Reference proteome</keyword>
<evidence type="ECO:0000313" key="4">
    <source>
        <dbReference type="Proteomes" id="UP000823749"/>
    </source>
</evidence>
<proteinExistence type="predicted"/>
<dbReference type="PANTHER" id="PTHR21470:SF3">
    <property type="entry name" value="RAB6-INTERACTING GOLGIN"/>
    <property type="match status" value="1"/>
</dbReference>
<evidence type="ECO:0000313" key="3">
    <source>
        <dbReference type="EMBL" id="KAG5533084.1"/>
    </source>
</evidence>
<keyword evidence="1" id="KW-0175">Coiled coil</keyword>
<dbReference type="EMBL" id="JACTNZ010000009">
    <property type="protein sequence ID" value="KAG5533084.1"/>
    <property type="molecule type" value="Genomic_DNA"/>
</dbReference>
<dbReference type="Proteomes" id="UP000823749">
    <property type="component" value="Chromosome 9"/>
</dbReference>
<organism evidence="3 4">
    <name type="scientific">Rhododendron griersonianum</name>
    <dbReference type="NCBI Taxonomy" id="479676"/>
    <lineage>
        <taxon>Eukaryota</taxon>
        <taxon>Viridiplantae</taxon>
        <taxon>Streptophyta</taxon>
        <taxon>Embryophyta</taxon>
        <taxon>Tracheophyta</taxon>
        <taxon>Spermatophyta</taxon>
        <taxon>Magnoliopsida</taxon>
        <taxon>eudicotyledons</taxon>
        <taxon>Gunneridae</taxon>
        <taxon>Pentapetalae</taxon>
        <taxon>asterids</taxon>
        <taxon>Ericales</taxon>
        <taxon>Ericaceae</taxon>
        <taxon>Ericoideae</taxon>
        <taxon>Rhodoreae</taxon>
        <taxon>Rhododendron</taxon>
    </lineage>
</organism>
<name>A0AAV6J0N3_9ERIC</name>
<evidence type="ECO:0008006" key="5">
    <source>
        <dbReference type="Google" id="ProtNLM"/>
    </source>
</evidence>
<evidence type="ECO:0000256" key="2">
    <source>
        <dbReference type="SAM" id="MobiDB-lite"/>
    </source>
</evidence>
<sequence length="156" mass="18206">MKTSGNNNGENETLSTDNEEELFPAFSMSSFQAREEEIERKKMEIREKVQMQLGRAEEESRRLSHVWEELEVLVDPMKKEVAIIRKRIDVVNRDLKSLGQSCQKKEKEYREALEAFNEKSCEKAQLTSTLVELVNESEKLRMKKLEELSKIIDPAI</sequence>
<accession>A0AAV6J0N3</accession>
<dbReference type="PANTHER" id="PTHR21470">
    <property type="entry name" value="RAB6-INTERACTING PROTEIN GORAB"/>
    <property type="match status" value="1"/>
</dbReference>
<feature type="region of interest" description="Disordered" evidence="2">
    <location>
        <begin position="1"/>
        <end position="21"/>
    </location>
</feature>
<reference evidence="3" key="1">
    <citation type="submission" date="2020-08" db="EMBL/GenBank/DDBJ databases">
        <title>Plant Genome Project.</title>
        <authorList>
            <person name="Zhang R.-G."/>
        </authorList>
    </citation>
    <scope>NUCLEOTIDE SEQUENCE</scope>
    <source>
        <strain evidence="3">WSP0</strain>
        <tissue evidence="3">Leaf</tissue>
    </source>
</reference>
<dbReference type="AlphaFoldDB" id="A0AAV6J0N3"/>
<evidence type="ECO:0000256" key="1">
    <source>
        <dbReference type="SAM" id="Coils"/>
    </source>
</evidence>
<feature type="coiled-coil region" evidence="1">
    <location>
        <begin position="95"/>
        <end position="143"/>
    </location>
</feature>
<protein>
    <recommendedName>
        <fullName evidence="5">RAB6-interacting golgin</fullName>
    </recommendedName>
</protein>